<protein>
    <submittedName>
        <fullName evidence="2">Unnamed protein product</fullName>
    </submittedName>
</protein>
<accession>A0A9W6TV80</accession>
<evidence type="ECO:0000313" key="2">
    <source>
        <dbReference type="EMBL" id="GMF21148.1"/>
    </source>
</evidence>
<dbReference type="Gene3D" id="3.80.10.10">
    <property type="entry name" value="Ribonuclease Inhibitor"/>
    <property type="match status" value="1"/>
</dbReference>
<name>A0A9W6TV80_9STRA</name>
<proteinExistence type="predicted"/>
<dbReference type="SUPFAM" id="SSF52058">
    <property type="entry name" value="L domain-like"/>
    <property type="match status" value="2"/>
</dbReference>
<dbReference type="OrthoDB" id="1939344at2759"/>
<sequence length="352" mass="39470">MRLFLSNNKLDTFEAIEPLFQVLSINELRLDSNGVCGTNQMEYRGRMIRGFPSLKHLDLKPLSDADRREALLHANSPSKNGINGDDAEAAARAHAMSCIKATWERRVELSHSPTNMKDSRDLMPLSSWGQPGKEDQISHVGYEEREITPSSREELTMYSNNSGFSEVEIYGDYRVLVIYGNALEALELTKAHGLVNAVSFRYVGISKIMSTVVNATNANLKLFTRLRRLIFAYNDLHSFDELLWLKPPELSSLLPSKARVKEVKDMKPSRSSAALHSNVPSSAVTEIFDAASDIEKKAAVSCLQAGITCTRAVFTRTLAMHCRHWIRRGRACSCLSSKFVRSCHQPFPCLLF</sequence>
<dbReference type="Proteomes" id="UP001165083">
    <property type="component" value="Unassembled WGS sequence"/>
</dbReference>
<dbReference type="AlphaFoldDB" id="A0A9W6TV80"/>
<reference evidence="2" key="1">
    <citation type="submission" date="2023-04" db="EMBL/GenBank/DDBJ databases">
        <title>Phytophthora lilii NBRC 32176.</title>
        <authorList>
            <person name="Ichikawa N."/>
            <person name="Sato H."/>
            <person name="Tonouchi N."/>
        </authorList>
    </citation>
    <scope>NUCLEOTIDE SEQUENCE</scope>
    <source>
        <strain evidence="2">NBRC 32176</strain>
    </source>
</reference>
<dbReference type="EMBL" id="BSXW01000397">
    <property type="protein sequence ID" value="GMF21148.1"/>
    <property type="molecule type" value="Genomic_DNA"/>
</dbReference>
<comment type="caution">
    <text evidence="2">The sequence shown here is derived from an EMBL/GenBank/DDBJ whole genome shotgun (WGS) entry which is preliminary data.</text>
</comment>
<feature type="region of interest" description="Disordered" evidence="1">
    <location>
        <begin position="110"/>
        <end position="135"/>
    </location>
</feature>
<gene>
    <name evidence="2" type="ORF">Plil01_000831900</name>
</gene>
<dbReference type="InterPro" id="IPR032675">
    <property type="entry name" value="LRR_dom_sf"/>
</dbReference>
<evidence type="ECO:0000313" key="3">
    <source>
        <dbReference type="Proteomes" id="UP001165083"/>
    </source>
</evidence>
<keyword evidence="3" id="KW-1185">Reference proteome</keyword>
<evidence type="ECO:0000256" key="1">
    <source>
        <dbReference type="SAM" id="MobiDB-lite"/>
    </source>
</evidence>
<organism evidence="2 3">
    <name type="scientific">Phytophthora lilii</name>
    <dbReference type="NCBI Taxonomy" id="2077276"/>
    <lineage>
        <taxon>Eukaryota</taxon>
        <taxon>Sar</taxon>
        <taxon>Stramenopiles</taxon>
        <taxon>Oomycota</taxon>
        <taxon>Peronosporomycetes</taxon>
        <taxon>Peronosporales</taxon>
        <taxon>Peronosporaceae</taxon>
        <taxon>Phytophthora</taxon>
    </lineage>
</organism>